<proteinExistence type="predicted"/>
<dbReference type="Pfam" id="PF08240">
    <property type="entry name" value="ADH_N"/>
    <property type="match status" value="1"/>
</dbReference>
<dbReference type="InterPro" id="IPR013154">
    <property type="entry name" value="ADH-like_N"/>
</dbReference>
<dbReference type="Gene3D" id="3.90.180.10">
    <property type="entry name" value="Medium-chain alcohol dehydrogenases, catalytic domain"/>
    <property type="match status" value="1"/>
</dbReference>
<dbReference type="RefSeq" id="WP_152752025.1">
    <property type="nucleotide sequence ID" value="NZ_SPSE01000021.1"/>
</dbReference>
<dbReference type="GO" id="GO:0043958">
    <property type="term" value="F:acryloyl-CoA reductase (NADH) activity"/>
    <property type="evidence" value="ECO:0007669"/>
    <property type="project" value="UniProtKB-EC"/>
</dbReference>
<dbReference type="InterPro" id="IPR020843">
    <property type="entry name" value="ER"/>
</dbReference>
<evidence type="ECO:0000259" key="1">
    <source>
        <dbReference type="SMART" id="SM00829"/>
    </source>
</evidence>
<dbReference type="SUPFAM" id="SSF50129">
    <property type="entry name" value="GroES-like"/>
    <property type="match status" value="1"/>
</dbReference>
<accession>A0A5N7J0E6</accession>
<evidence type="ECO:0000313" key="3">
    <source>
        <dbReference type="Proteomes" id="UP000342249"/>
    </source>
</evidence>
<dbReference type="InterPro" id="IPR014188">
    <property type="entry name" value="Acrylyl-CoA_reductase_AcuI"/>
</dbReference>
<reference evidence="2 3" key="1">
    <citation type="journal article" date="2019" name="Lett. Appl. Microbiol.">
        <title>A case of 'blown pack' spoilage of vacuum-packaged pork likely associated with Clostridium estertheticum in Canada.</title>
        <authorList>
            <person name="Zhang P."/>
            <person name="Ward P."/>
            <person name="McMullen L.M."/>
            <person name="Yang X."/>
        </authorList>
    </citation>
    <scope>NUCLEOTIDE SEQUENCE [LARGE SCALE GENOMIC DNA]</scope>
    <source>
        <strain evidence="2 3">MA19</strain>
    </source>
</reference>
<protein>
    <submittedName>
        <fullName evidence="2">Acryloyl-CoA reductase</fullName>
        <ecNumber evidence="2">1.3.1.95</ecNumber>
    </submittedName>
</protein>
<dbReference type="InterPro" id="IPR011032">
    <property type="entry name" value="GroES-like_sf"/>
</dbReference>
<dbReference type="Gene3D" id="3.40.50.720">
    <property type="entry name" value="NAD(P)-binding Rossmann-like Domain"/>
    <property type="match status" value="1"/>
</dbReference>
<sequence>MTTRKFKAMVVSEHENNTYSSEIVDKDISSLPEGDILINVKYSSINYKDALSATGNKGVTKKYPHTPGIDAAGIVVESINENFKVGDSVIVTGYDLGMNIPGGYGQYIRVPADWVVKLPENLSLIESMIYGTAGFTAALSVYKLIASGITPSNGDILVTGATGGVGSSAVSILAKLGYSVIAATGKPEAKDMLLGIGAKDIILRGEIDDKSGRTLLKGRWAGVIDTVGGTILATALKSTKYGGSVTCCGNVASPELLTTVYPFILRGISLFGIDSVQCPMDLRLKLWNLLSNEWKPDNLTLNVQKESLTNLDSKIQMILKGKLVGRTIVNLDL</sequence>
<dbReference type="Proteomes" id="UP000342249">
    <property type="component" value="Unassembled WGS sequence"/>
</dbReference>
<keyword evidence="2" id="KW-0560">Oxidoreductase</keyword>
<dbReference type="InterPro" id="IPR051397">
    <property type="entry name" value="Zn-ADH-like_protein"/>
</dbReference>
<feature type="domain" description="Enoyl reductase (ER)" evidence="1">
    <location>
        <begin position="16"/>
        <end position="329"/>
    </location>
</feature>
<dbReference type="Pfam" id="PF00107">
    <property type="entry name" value="ADH_zinc_N"/>
    <property type="match status" value="1"/>
</dbReference>
<dbReference type="AlphaFoldDB" id="A0A5N7J0E6"/>
<dbReference type="SMART" id="SM00829">
    <property type="entry name" value="PKS_ER"/>
    <property type="match status" value="1"/>
</dbReference>
<gene>
    <name evidence="2" type="ORF">E4V82_08685</name>
</gene>
<organism evidence="2 3">
    <name type="scientific">Clostridium estertheticum</name>
    <dbReference type="NCBI Taxonomy" id="238834"/>
    <lineage>
        <taxon>Bacteria</taxon>
        <taxon>Bacillati</taxon>
        <taxon>Bacillota</taxon>
        <taxon>Clostridia</taxon>
        <taxon>Eubacteriales</taxon>
        <taxon>Clostridiaceae</taxon>
        <taxon>Clostridium</taxon>
    </lineage>
</organism>
<dbReference type="GO" id="GO:0043957">
    <property type="term" value="F:acryloyl-CoA reductase (NADPH) activity"/>
    <property type="evidence" value="ECO:0007669"/>
    <property type="project" value="TreeGrafter"/>
</dbReference>
<dbReference type="InterPro" id="IPR036291">
    <property type="entry name" value="NAD(P)-bd_dom_sf"/>
</dbReference>
<evidence type="ECO:0000313" key="2">
    <source>
        <dbReference type="EMBL" id="MPQ62189.1"/>
    </source>
</evidence>
<name>A0A5N7J0E6_9CLOT</name>
<dbReference type="CDD" id="cd05280">
    <property type="entry name" value="MDR_yhdh_yhfp"/>
    <property type="match status" value="1"/>
</dbReference>
<dbReference type="PANTHER" id="PTHR43677">
    <property type="entry name" value="SHORT-CHAIN DEHYDROGENASE/REDUCTASE"/>
    <property type="match status" value="1"/>
</dbReference>
<dbReference type="PANTHER" id="PTHR43677:SF1">
    <property type="entry name" value="ACRYLYL-COA REDUCTASE ACUI-RELATED"/>
    <property type="match status" value="1"/>
</dbReference>
<comment type="caution">
    <text evidence="2">The sequence shown here is derived from an EMBL/GenBank/DDBJ whole genome shotgun (WGS) entry which is preliminary data.</text>
</comment>
<dbReference type="NCBIfam" id="TIGR02823">
    <property type="entry name" value="oxido_YhdH"/>
    <property type="match status" value="1"/>
</dbReference>
<dbReference type="InterPro" id="IPR013149">
    <property type="entry name" value="ADH-like_C"/>
</dbReference>
<dbReference type="SUPFAM" id="SSF51735">
    <property type="entry name" value="NAD(P)-binding Rossmann-fold domains"/>
    <property type="match status" value="1"/>
</dbReference>
<dbReference type="EMBL" id="SPSF01000019">
    <property type="protein sequence ID" value="MPQ62189.1"/>
    <property type="molecule type" value="Genomic_DNA"/>
</dbReference>
<dbReference type="EC" id="1.3.1.95" evidence="2"/>